<gene>
    <name evidence="1" type="ORF">LEA_03248</name>
</gene>
<dbReference type="InterPro" id="IPR036412">
    <property type="entry name" value="HAD-like_sf"/>
</dbReference>
<name>K1UF99_9ZZZZ</name>
<dbReference type="EMBL" id="AJWY01002161">
    <property type="protein sequence ID" value="EKC78664.1"/>
    <property type="molecule type" value="Genomic_DNA"/>
</dbReference>
<dbReference type="AlphaFoldDB" id="K1UF99"/>
<protein>
    <recommendedName>
        <fullName evidence="2">HAD family hydrolase</fullName>
    </recommendedName>
</protein>
<organism evidence="1">
    <name type="scientific">human gut metagenome</name>
    <dbReference type="NCBI Taxonomy" id="408170"/>
    <lineage>
        <taxon>unclassified sequences</taxon>
        <taxon>metagenomes</taxon>
        <taxon>organismal metagenomes</taxon>
    </lineage>
</organism>
<proteinExistence type="predicted"/>
<dbReference type="SUPFAM" id="SSF56784">
    <property type="entry name" value="HAD-like"/>
    <property type="match status" value="1"/>
</dbReference>
<sequence length="54" mass="6516">MAKRIYIDMDGTLCRFHDAEHKYIEQMWEKGFYINLQPFEEFVKAISLCIDRNG</sequence>
<evidence type="ECO:0000313" key="1">
    <source>
        <dbReference type="EMBL" id="EKC78664.1"/>
    </source>
</evidence>
<accession>K1UF99</accession>
<evidence type="ECO:0008006" key="2">
    <source>
        <dbReference type="Google" id="ProtNLM"/>
    </source>
</evidence>
<comment type="caution">
    <text evidence="1">The sequence shown here is derived from an EMBL/GenBank/DDBJ whole genome shotgun (WGS) entry which is preliminary data.</text>
</comment>
<reference evidence="1" key="1">
    <citation type="journal article" date="2013" name="Environ. Microbiol.">
        <title>Microbiota from the distal guts of lean and obese adolescents exhibit partial functional redundancy besides clear differences in community structure.</title>
        <authorList>
            <person name="Ferrer M."/>
            <person name="Ruiz A."/>
            <person name="Lanza F."/>
            <person name="Haange S.B."/>
            <person name="Oberbach A."/>
            <person name="Till H."/>
            <person name="Bargiela R."/>
            <person name="Campoy C."/>
            <person name="Segura M.T."/>
            <person name="Richter M."/>
            <person name="von Bergen M."/>
            <person name="Seifert J."/>
            <person name="Suarez A."/>
        </authorList>
    </citation>
    <scope>NUCLEOTIDE SEQUENCE</scope>
</reference>
<feature type="non-terminal residue" evidence="1">
    <location>
        <position position="54"/>
    </location>
</feature>